<proteinExistence type="predicted"/>
<accession>A0ABP7NH84</accession>
<feature type="region of interest" description="Disordered" evidence="4">
    <location>
        <begin position="150"/>
        <end position="169"/>
    </location>
</feature>
<dbReference type="RefSeq" id="WP_344802521.1">
    <property type="nucleotide sequence ID" value="NZ_BAABBO010000001.1"/>
</dbReference>
<comment type="pathway">
    <text evidence="3">Amino-acid biosynthesis; ergothioneine biosynthesis.</text>
</comment>
<dbReference type="Pfam" id="PF12867">
    <property type="entry name" value="DinB_2"/>
    <property type="match status" value="1"/>
</dbReference>
<evidence type="ECO:0000259" key="5">
    <source>
        <dbReference type="Pfam" id="PF03781"/>
    </source>
</evidence>
<feature type="domain" description="Sulfatase-modifying factor enzyme-like" evidence="5">
    <location>
        <begin position="176"/>
        <end position="468"/>
    </location>
</feature>
<dbReference type="Proteomes" id="UP001501337">
    <property type="component" value="Unassembled WGS sequence"/>
</dbReference>
<dbReference type="PANTHER" id="PTHR23150">
    <property type="entry name" value="SULFATASE MODIFYING FACTOR 1, 2"/>
    <property type="match status" value="1"/>
</dbReference>
<reference evidence="8" key="1">
    <citation type="journal article" date="2019" name="Int. J. Syst. Evol. Microbiol.">
        <title>The Global Catalogue of Microorganisms (GCM) 10K type strain sequencing project: providing services to taxonomists for standard genome sequencing and annotation.</title>
        <authorList>
            <consortium name="The Broad Institute Genomics Platform"/>
            <consortium name="The Broad Institute Genome Sequencing Center for Infectious Disease"/>
            <person name="Wu L."/>
            <person name="Ma J."/>
        </authorList>
    </citation>
    <scope>NUCLEOTIDE SEQUENCE [LARGE SCALE GENOMIC DNA]</scope>
    <source>
        <strain evidence="8">JCM 17555</strain>
    </source>
</reference>
<feature type="domain" description="DinB-like" evidence="6">
    <location>
        <begin position="10"/>
        <end position="106"/>
    </location>
</feature>
<evidence type="ECO:0000313" key="7">
    <source>
        <dbReference type="EMBL" id="GAA3947056.1"/>
    </source>
</evidence>
<dbReference type="SUPFAM" id="SSF56436">
    <property type="entry name" value="C-type lectin-like"/>
    <property type="match status" value="1"/>
</dbReference>
<dbReference type="EMBL" id="BAABBO010000001">
    <property type="protein sequence ID" value="GAA3947056.1"/>
    <property type="molecule type" value="Genomic_DNA"/>
</dbReference>
<dbReference type="InterPro" id="IPR034660">
    <property type="entry name" value="DinB/YfiT-like"/>
</dbReference>
<comment type="caution">
    <text evidence="7">The sequence shown here is derived from an EMBL/GenBank/DDBJ whole genome shotgun (WGS) entry which is preliminary data.</text>
</comment>
<organism evidence="7 8">
    <name type="scientific">Allohahella marinimesophila</name>
    <dbReference type="NCBI Taxonomy" id="1054972"/>
    <lineage>
        <taxon>Bacteria</taxon>
        <taxon>Pseudomonadati</taxon>
        <taxon>Pseudomonadota</taxon>
        <taxon>Gammaproteobacteria</taxon>
        <taxon>Oceanospirillales</taxon>
        <taxon>Hahellaceae</taxon>
        <taxon>Allohahella</taxon>
    </lineage>
</organism>
<keyword evidence="2" id="KW-0408">Iron</keyword>
<sequence length="478" mass="54387">MNSREALIQALDLTHQRIESLVSELSDEQRAVPYHSGINPPVWELGHSAFFYEFFLLMALDGVSSFDPSMDEVWDSFELDHADRWSPSLFPPYLATLDYVRHVQRQVMTRLFEKPLTSNDHYLYRYAICHQNMHIESMIWARQTLALPTPPAPPEEPNLSHTDTGDTANAVGDTDIRGGYFLIGLPGDSSEFARRDFGFDCEQPGFRAVISDFSISRTLVTCGDFLAFVEDGGYDRPEFWSQGGRGWLRNAQKRPIAAEWHAQQARYIHQQGDIPADAPPRHPQYWRKRASRDGWEVRHFDQWLPLEPSHPVLHIAYWEAEAWCAWAGRRLPTELEWEAAALDNRPGQDFQLLPWERTGVSDGSPEDFASLADMDARALGRLPATALPAGASPSGCLQMIGTCWEWTSSQFLPYDGFRMDMYPYMSTLQFGTHKTTRGGSCATSSLLIRGTYRQAYLPDRFDVFTGFRSCALNPSRQT</sequence>
<gene>
    <name evidence="7" type="primary">egtB_1</name>
    <name evidence="7" type="ORF">GCM10022278_02790</name>
</gene>
<keyword evidence="8" id="KW-1185">Reference proteome</keyword>
<dbReference type="InterPro" id="IPR042095">
    <property type="entry name" value="SUMF_sf"/>
</dbReference>
<evidence type="ECO:0000256" key="1">
    <source>
        <dbReference type="ARBA" id="ARBA00023002"/>
    </source>
</evidence>
<protein>
    <submittedName>
        <fullName evidence="7">Ergothioneine biosynthesis protein EgtB</fullName>
    </submittedName>
</protein>
<dbReference type="InterPro" id="IPR016187">
    <property type="entry name" value="CTDL_fold"/>
</dbReference>
<evidence type="ECO:0000313" key="8">
    <source>
        <dbReference type="Proteomes" id="UP001501337"/>
    </source>
</evidence>
<evidence type="ECO:0000259" key="6">
    <source>
        <dbReference type="Pfam" id="PF12867"/>
    </source>
</evidence>
<evidence type="ECO:0000256" key="2">
    <source>
        <dbReference type="ARBA" id="ARBA00023004"/>
    </source>
</evidence>
<evidence type="ECO:0000256" key="4">
    <source>
        <dbReference type="SAM" id="MobiDB-lite"/>
    </source>
</evidence>
<dbReference type="Gene3D" id="1.20.120.450">
    <property type="entry name" value="dinb family like domain"/>
    <property type="match status" value="1"/>
</dbReference>
<dbReference type="InterPro" id="IPR024775">
    <property type="entry name" value="DinB-like"/>
</dbReference>
<keyword evidence="1" id="KW-0560">Oxidoreductase</keyword>
<dbReference type="Pfam" id="PF03781">
    <property type="entry name" value="FGE-sulfatase"/>
    <property type="match status" value="1"/>
</dbReference>
<dbReference type="Gene3D" id="3.90.1580.10">
    <property type="entry name" value="paralog of FGE (formylglycine-generating enzyme)"/>
    <property type="match status" value="1"/>
</dbReference>
<dbReference type="InterPro" id="IPR005532">
    <property type="entry name" value="SUMF_dom"/>
</dbReference>
<name>A0ABP7NH84_9GAMM</name>
<dbReference type="InterPro" id="IPR051043">
    <property type="entry name" value="Sulfatase_Mod_Factor_Kinase"/>
</dbReference>
<evidence type="ECO:0000256" key="3">
    <source>
        <dbReference type="ARBA" id="ARBA00037882"/>
    </source>
</evidence>
<dbReference type="SUPFAM" id="SSF109854">
    <property type="entry name" value="DinB/YfiT-like putative metalloenzymes"/>
    <property type="match status" value="1"/>
</dbReference>